<feature type="region of interest" description="Disordered" evidence="1">
    <location>
        <begin position="122"/>
        <end position="156"/>
    </location>
</feature>
<accession>A0A814F165</accession>
<dbReference type="Proteomes" id="UP000663879">
    <property type="component" value="Unassembled WGS sequence"/>
</dbReference>
<proteinExistence type="predicted"/>
<keyword evidence="3" id="KW-1185">Reference proteome</keyword>
<evidence type="ECO:0000256" key="1">
    <source>
        <dbReference type="SAM" id="MobiDB-lite"/>
    </source>
</evidence>
<evidence type="ECO:0000313" key="2">
    <source>
        <dbReference type="EMBL" id="CAF0976715.1"/>
    </source>
</evidence>
<name>A0A814F165_9BILA</name>
<feature type="compositionally biased region" description="Polar residues" evidence="1">
    <location>
        <begin position="122"/>
        <end position="135"/>
    </location>
</feature>
<gene>
    <name evidence="2" type="ORF">OXX778_LOCUS15204</name>
</gene>
<evidence type="ECO:0000313" key="3">
    <source>
        <dbReference type="Proteomes" id="UP000663879"/>
    </source>
</evidence>
<dbReference type="AlphaFoldDB" id="A0A814F165"/>
<sequence length="358" mass="42344">MKEAVEFLSIIASAIFGKQYGTSKKRDESPDAWFDFYFNLIENTWNKYQMLITTMSFLMLDNRRTSTNPNLEKETRSSLESQDSTLLYQTSRIEPPTKCSTPLHTETNEEWFTKRDKIEAQSKSNNLMTETTPTAPRNDKSTFLEPSRHVRFSPDSFDTQERRQLEMYNPHPILFVSPPEKFDPKKTDVRQSVKDFDMFIESNNISSRKINIVLAHLDHETRRIIENNQFSLHEETAYKELKTLLIQLYGKKATSNLELKRQFTERVQNQYENVHLYASQLKILAKQSHPELLQYQKDDLIKEQFIRGLRDKKLRTNLQMIREESSLEDIIDEAARYEKAVSDVREFPERSKKVEFEE</sequence>
<feature type="non-terminal residue" evidence="2">
    <location>
        <position position="1"/>
    </location>
</feature>
<comment type="caution">
    <text evidence="2">The sequence shown here is derived from an EMBL/GenBank/DDBJ whole genome shotgun (WGS) entry which is preliminary data.</text>
</comment>
<feature type="compositionally biased region" description="Basic and acidic residues" evidence="1">
    <location>
        <begin position="137"/>
        <end position="148"/>
    </location>
</feature>
<dbReference type="EMBL" id="CAJNOC010003303">
    <property type="protein sequence ID" value="CAF0976715.1"/>
    <property type="molecule type" value="Genomic_DNA"/>
</dbReference>
<reference evidence="2" key="1">
    <citation type="submission" date="2021-02" db="EMBL/GenBank/DDBJ databases">
        <authorList>
            <person name="Nowell W R."/>
        </authorList>
    </citation>
    <scope>NUCLEOTIDE SEQUENCE</scope>
    <source>
        <strain evidence="2">Ploen Becks lab</strain>
    </source>
</reference>
<evidence type="ECO:0008006" key="4">
    <source>
        <dbReference type="Google" id="ProtNLM"/>
    </source>
</evidence>
<protein>
    <recommendedName>
        <fullName evidence="4">Retrotransposon gag domain-containing protein</fullName>
    </recommendedName>
</protein>
<organism evidence="2 3">
    <name type="scientific">Brachionus calyciflorus</name>
    <dbReference type="NCBI Taxonomy" id="104777"/>
    <lineage>
        <taxon>Eukaryota</taxon>
        <taxon>Metazoa</taxon>
        <taxon>Spiralia</taxon>
        <taxon>Gnathifera</taxon>
        <taxon>Rotifera</taxon>
        <taxon>Eurotatoria</taxon>
        <taxon>Monogononta</taxon>
        <taxon>Pseudotrocha</taxon>
        <taxon>Ploima</taxon>
        <taxon>Brachionidae</taxon>
        <taxon>Brachionus</taxon>
    </lineage>
</organism>
<dbReference type="OrthoDB" id="10158383at2759"/>